<evidence type="ECO:0000313" key="2">
    <source>
        <dbReference type="Proteomes" id="UP000609651"/>
    </source>
</evidence>
<sequence>MTEPAFAVPYPRPTTFADPYNSMRPGGYAEGLLAIADDDYEEAHFHRLLDVVDLARYEEAVYFLPLALGRLRAGGDAALELVSPISLFLKFTWLELRRDGLAEKVRDTLDACLSDWTAKFRIQHWDRDGCRAKGWRLRYCDLVHHRQAVLDTLATMAQLSDYRPAALAFLYNLAAERPVGAAGDAVRSAWFLEMVRSYREGRDQFRWRRFKNTDVLAASEDDALAARHAAAVAAGLPAFDPAATWWRDLLVLLWLTGLPGSPDDTNFPDAVPA</sequence>
<accession>A0ABX1VBL8</accession>
<dbReference type="Proteomes" id="UP000609651">
    <property type="component" value="Unassembled WGS sequence"/>
</dbReference>
<gene>
    <name evidence="1" type="ORF">LzC2_15240</name>
</gene>
<keyword evidence="2" id="KW-1185">Reference proteome</keyword>
<protein>
    <submittedName>
        <fullName evidence="1">Uncharacterized protein</fullName>
    </submittedName>
</protein>
<evidence type="ECO:0000313" key="1">
    <source>
        <dbReference type="EMBL" id="NNJ25454.1"/>
    </source>
</evidence>
<dbReference type="RefSeq" id="WP_206678605.1">
    <property type="nucleotide sequence ID" value="NZ_WTPX01000037.1"/>
</dbReference>
<reference evidence="1 2" key="1">
    <citation type="journal article" date="2020" name="Syst. Appl. Microbiol.">
        <title>Alienimonas chondri sp. nov., a novel planctomycete isolated from the biofilm of the red alga Chondrus crispus.</title>
        <authorList>
            <person name="Vitorino I."/>
            <person name="Albuquerque L."/>
            <person name="Wiegand S."/>
            <person name="Kallscheuer N."/>
            <person name="da Costa M.S."/>
            <person name="Lobo-da-Cunha A."/>
            <person name="Jogler C."/>
            <person name="Lage O.M."/>
        </authorList>
    </citation>
    <scope>NUCLEOTIDE SEQUENCE [LARGE SCALE GENOMIC DNA]</scope>
    <source>
        <strain evidence="1 2">LzC2</strain>
    </source>
</reference>
<name>A0ABX1VBL8_9PLAN</name>
<comment type="caution">
    <text evidence="1">The sequence shown here is derived from an EMBL/GenBank/DDBJ whole genome shotgun (WGS) entry which is preliminary data.</text>
</comment>
<dbReference type="EMBL" id="WTPX01000037">
    <property type="protein sequence ID" value="NNJ25454.1"/>
    <property type="molecule type" value="Genomic_DNA"/>
</dbReference>
<organism evidence="1 2">
    <name type="scientific">Alienimonas chondri</name>
    <dbReference type="NCBI Taxonomy" id="2681879"/>
    <lineage>
        <taxon>Bacteria</taxon>
        <taxon>Pseudomonadati</taxon>
        <taxon>Planctomycetota</taxon>
        <taxon>Planctomycetia</taxon>
        <taxon>Planctomycetales</taxon>
        <taxon>Planctomycetaceae</taxon>
        <taxon>Alienimonas</taxon>
    </lineage>
</organism>
<proteinExistence type="predicted"/>